<dbReference type="Pfam" id="PF10326">
    <property type="entry name" value="7TM_GPCR_Str"/>
    <property type="match status" value="1"/>
</dbReference>
<accession>A0AAN5HYP1</accession>
<feature type="transmembrane region" description="Helical" evidence="1">
    <location>
        <begin position="26"/>
        <end position="48"/>
    </location>
</feature>
<reference evidence="3" key="1">
    <citation type="submission" date="2022-10" db="EMBL/GenBank/DDBJ databases">
        <title>Genome assembly of Pristionchus species.</title>
        <authorList>
            <person name="Yoshida K."/>
            <person name="Sommer R.J."/>
        </authorList>
    </citation>
    <scope>NUCLEOTIDE SEQUENCE [LARGE SCALE GENOMIC DNA]</scope>
    <source>
        <strain evidence="3">RS5460</strain>
    </source>
</reference>
<evidence type="ECO:0000313" key="2">
    <source>
        <dbReference type="EMBL" id="GMR45705.1"/>
    </source>
</evidence>
<feature type="transmembrane region" description="Helical" evidence="1">
    <location>
        <begin position="107"/>
        <end position="125"/>
    </location>
</feature>
<feature type="transmembrane region" description="Helical" evidence="1">
    <location>
        <begin position="68"/>
        <end position="86"/>
    </location>
</feature>
<sequence length="313" mass="36005">LGVFLNIILLFLIKYKSNSYIGNYKYLLAIFATYDIYLSVLHGILNPVIVTVGTTFGGALNSPWKSHYLSSFYFTCFSLPFALMNIHFLYRYWSIARFIDYFSNPKFVFLLSSYPLAQACLWSTFLNNLAALETCISQLFRLYFCTWTFSDYGDESLQKIIDVFYERAHETIKDGWLMMDHWHDNHLNVDSSIVVLVAFIIMLGSFSTASSLATLTYRDIRNTVSLSTKHRSIHRTLLAAVCAQTFVPVVCVYVPYFIGIYSPFFGVPDYGISKHFSLLISFFPGWDAAVIIVMIRDYRIGLLKIINCARKQK</sequence>
<comment type="caution">
    <text evidence="2">The sequence shown here is derived from an EMBL/GenBank/DDBJ whole genome shotgun (WGS) entry which is preliminary data.</text>
</comment>
<feature type="non-terminal residue" evidence="2">
    <location>
        <position position="1"/>
    </location>
</feature>
<dbReference type="SUPFAM" id="SSF81321">
    <property type="entry name" value="Family A G protein-coupled receptor-like"/>
    <property type="match status" value="1"/>
</dbReference>
<feature type="transmembrane region" description="Helical" evidence="1">
    <location>
        <begin position="236"/>
        <end position="256"/>
    </location>
</feature>
<name>A0AAN5HYP1_9BILA</name>
<dbReference type="EMBL" id="BTRK01000004">
    <property type="protein sequence ID" value="GMR45705.1"/>
    <property type="molecule type" value="Genomic_DNA"/>
</dbReference>
<proteinExistence type="predicted"/>
<organism evidence="2 3">
    <name type="scientific">Pristionchus mayeri</name>
    <dbReference type="NCBI Taxonomy" id="1317129"/>
    <lineage>
        <taxon>Eukaryota</taxon>
        <taxon>Metazoa</taxon>
        <taxon>Ecdysozoa</taxon>
        <taxon>Nematoda</taxon>
        <taxon>Chromadorea</taxon>
        <taxon>Rhabditida</taxon>
        <taxon>Rhabditina</taxon>
        <taxon>Diplogasteromorpha</taxon>
        <taxon>Diplogasteroidea</taxon>
        <taxon>Neodiplogasteridae</taxon>
        <taxon>Pristionchus</taxon>
    </lineage>
</organism>
<feature type="transmembrane region" description="Helical" evidence="1">
    <location>
        <begin position="193"/>
        <end position="215"/>
    </location>
</feature>
<dbReference type="AlphaFoldDB" id="A0AAN5HYP1"/>
<gene>
    <name evidence="2" type="ORF">PMAYCL1PPCAC_15900</name>
</gene>
<feature type="transmembrane region" description="Helical" evidence="1">
    <location>
        <begin position="276"/>
        <end position="295"/>
    </location>
</feature>
<protein>
    <recommendedName>
        <fullName evidence="4">G protein-coupled receptor</fullName>
    </recommendedName>
</protein>
<evidence type="ECO:0000256" key="1">
    <source>
        <dbReference type="SAM" id="Phobius"/>
    </source>
</evidence>
<feature type="non-terminal residue" evidence="2">
    <location>
        <position position="313"/>
    </location>
</feature>
<dbReference type="PANTHER" id="PTHR45907:SF16">
    <property type="entry name" value="SERPENTINE RECEPTOR, CLASS J"/>
    <property type="match status" value="1"/>
</dbReference>
<keyword evidence="1" id="KW-1133">Transmembrane helix</keyword>
<keyword evidence="1" id="KW-0472">Membrane</keyword>
<dbReference type="PANTHER" id="PTHR45907">
    <property type="entry name" value="SERPENTINE RECEPTOR, CLASS J"/>
    <property type="match status" value="1"/>
</dbReference>
<evidence type="ECO:0008006" key="4">
    <source>
        <dbReference type="Google" id="ProtNLM"/>
    </source>
</evidence>
<dbReference type="InterPro" id="IPR019423">
    <property type="entry name" value="7TM_GPCR_serpentine_rcpt_Srj"/>
</dbReference>
<dbReference type="Proteomes" id="UP001328107">
    <property type="component" value="Unassembled WGS sequence"/>
</dbReference>
<keyword evidence="1" id="KW-0812">Transmembrane</keyword>
<keyword evidence="3" id="KW-1185">Reference proteome</keyword>
<dbReference type="InterPro" id="IPR019428">
    <property type="entry name" value="7TM_GPCR_serpentine_rcpt_Str"/>
</dbReference>
<evidence type="ECO:0000313" key="3">
    <source>
        <dbReference type="Proteomes" id="UP001328107"/>
    </source>
</evidence>